<protein>
    <submittedName>
        <fullName evidence="2">Uroporphyrinogen-III synthase</fullName>
    </submittedName>
</protein>
<dbReference type="InterPro" id="IPR003754">
    <property type="entry name" value="4pyrrol_synth_uPrphyn_synth"/>
</dbReference>
<dbReference type="AlphaFoldDB" id="A0AAE3TCS0"/>
<dbReference type="RefSeq" id="WP_321535498.1">
    <property type="nucleotide sequence ID" value="NZ_JARGDL010000006.1"/>
</dbReference>
<dbReference type="Gene3D" id="3.40.50.10090">
    <property type="match status" value="2"/>
</dbReference>
<comment type="caution">
    <text evidence="2">The sequence shown here is derived from an EMBL/GenBank/DDBJ whole genome shotgun (WGS) entry which is preliminary data.</text>
</comment>
<dbReference type="InterPro" id="IPR036108">
    <property type="entry name" value="4pyrrol_syn_uPrphyn_synt_sf"/>
</dbReference>
<evidence type="ECO:0000259" key="1">
    <source>
        <dbReference type="Pfam" id="PF02602"/>
    </source>
</evidence>
<reference evidence="2" key="1">
    <citation type="submission" date="2023-03" db="EMBL/GenBank/DDBJ databases">
        <title>Stygiobacter electus gen. nov., sp. nov., facultatively anaerobic thermotolerant bacterium of the class Ignavibacteria from a well of Yessentuki mineral water deposit.</title>
        <authorList>
            <person name="Podosokorskaya O.A."/>
            <person name="Elcheninov A.G."/>
            <person name="Petrova N.F."/>
            <person name="Zavarzina D.G."/>
            <person name="Kublanov I.V."/>
            <person name="Merkel A.Y."/>
        </authorList>
    </citation>
    <scope>NUCLEOTIDE SEQUENCE</scope>
    <source>
        <strain evidence="2">09-Me</strain>
    </source>
</reference>
<dbReference type="PANTHER" id="PTHR40082">
    <property type="entry name" value="BLR5956 PROTEIN"/>
    <property type="match status" value="1"/>
</dbReference>
<dbReference type="CDD" id="cd06578">
    <property type="entry name" value="HemD"/>
    <property type="match status" value="1"/>
</dbReference>
<name>A0AAE3TCS0_9BACT</name>
<evidence type="ECO:0000313" key="3">
    <source>
        <dbReference type="Proteomes" id="UP001221302"/>
    </source>
</evidence>
<sequence>MKTLENSNIFITKSKEEITANFLSLENYCNKIFYMPTIKIKSLISDEIYNELKNKFEKFDYIIFTSKNSVEVFADFLTQEKKLITNKIIVAIGDATSKKCAELNLSVNIIPDNFSAEGLITYFSKINVKGKYFLIPTSKLATNELKNALEKFGAIVDSINIYDVVPNYEIKNIISETELNTIDIYAFTSPSSFKYFLTVFEIDDIDKFFNKKIICAIGKTTEKAINNYELNVNVVPQNYSLDFLAEAIIKFYKLQKNIV</sequence>
<keyword evidence="3" id="KW-1185">Reference proteome</keyword>
<gene>
    <name evidence="2" type="ORF">P0M35_06190</name>
</gene>
<accession>A0AAE3TCS0</accession>
<dbReference type="EMBL" id="JARGDL010000006">
    <property type="protein sequence ID" value="MDF1611731.1"/>
    <property type="molecule type" value="Genomic_DNA"/>
</dbReference>
<feature type="domain" description="Tetrapyrrole biosynthesis uroporphyrinogen III synthase" evidence="1">
    <location>
        <begin position="33"/>
        <end position="244"/>
    </location>
</feature>
<dbReference type="InterPro" id="IPR039793">
    <property type="entry name" value="UROS/Hem4"/>
</dbReference>
<dbReference type="PANTHER" id="PTHR40082:SF1">
    <property type="entry name" value="BLR5956 PROTEIN"/>
    <property type="match status" value="1"/>
</dbReference>
<dbReference type="GO" id="GO:0004852">
    <property type="term" value="F:uroporphyrinogen-III synthase activity"/>
    <property type="evidence" value="ECO:0007669"/>
    <property type="project" value="InterPro"/>
</dbReference>
<dbReference type="Proteomes" id="UP001221302">
    <property type="component" value="Unassembled WGS sequence"/>
</dbReference>
<proteinExistence type="predicted"/>
<dbReference type="Pfam" id="PF02602">
    <property type="entry name" value="HEM4"/>
    <property type="match status" value="1"/>
</dbReference>
<dbReference type="SUPFAM" id="SSF69618">
    <property type="entry name" value="HemD-like"/>
    <property type="match status" value="1"/>
</dbReference>
<evidence type="ECO:0000313" key="2">
    <source>
        <dbReference type="EMBL" id="MDF1611731.1"/>
    </source>
</evidence>
<dbReference type="GO" id="GO:0006780">
    <property type="term" value="P:uroporphyrinogen III biosynthetic process"/>
    <property type="evidence" value="ECO:0007669"/>
    <property type="project" value="InterPro"/>
</dbReference>
<organism evidence="2 3">
    <name type="scientific">Stygiobacter electus</name>
    <dbReference type="NCBI Taxonomy" id="3032292"/>
    <lineage>
        <taxon>Bacteria</taxon>
        <taxon>Pseudomonadati</taxon>
        <taxon>Ignavibacteriota</taxon>
        <taxon>Ignavibacteria</taxon>
        <taxon>Ignavibacteriales</taxon>
        <taxon>Melioribacteraceae</taxon>
        <taxon>Stygiobacter</taxon>
    </lineage>
</organism>